<gene>
    <name evidence="2" type="ORF">RFI_04248</name>
</gene>
<feature type="region of interest" description="Disordered" evidence="1">
    <location>
        <begin position="1"/>
        <end position="99"/>
    </location>
</feature>
<protein>
    <submittedName>
        <fullName evidence="2">Uncharacterized protein</fullName>
    </submittedName>
</protein>
<evidence type="ECO:0000256" key="1">
    <source>
        <dbReference type="SAM" id="MobiDB-lite"/>
    </source>
</evidence>
<sequence length="160" mass="19039">MRMCDVQKKKKVLCGSKDAHVSRQESMSEMNTESLKRRQRPMQKIKKRRFKKRKRYEEEEEEEEKEDNDDYDDNENEKGDEEENTIEVQYPKNANSKNTYKELKELQTKDRNKIMQTSTEGITYSIIPRVLSMKDSGKDTIALKFEKMTKTSANVKAREK</sequence>
<feature type="non-terminal residue" evidence="2">
    <location>
        <position position="160"/>
    </location>
</feature>
<evidence type="ECO:0000313" key="2">
    <source>
        <dbReference type="EMBL" id="ETO32868.1"/>
    </source>
</evidence>
<feature type="compositionally biased region" description="Polar residues" evidence="1">
    <location>
        <begin position="24"/>
        <end position="33"/>
    </location>
</feature>
<organism evidence="2 3">
    <name type="scientific">Reticulomyxa filosa</name>
    <dbReference type="NCBI Taxonomy" id="46433"/>
    <lineage>
        <taxon>Eukaryota</taxon>
        <taxon>Sar</taxon>
        <taxon>Rhizaria</taxon>
        <taxon>Retaria</taxon>
        <taxon>Foraminifera</taxon>
        <taxon>Monothalamids</taxon>
        <taxon>Reticulomyxidae</taxon>
        <taxon>Reticulomyxa</taxon>
    </lineage>
</organism>
<name>X6P443_RETFI</name>
<dbReference type="EMBL" id="ASPP01003862">
    <property type="protein sequence ID" value="ETO32868.1"/>
    <property type="molecule type" value="Genomic_DNA"/>
</dbReference>
<reference evidence="2 3" key="1">
    <citation type="journal article" date="2013" name="Curr. Biol.">
        <title>The Genome of the Foraminiferan Reticulomyxa filosa.</title>
        <authorList>
            <person name="Glockner G."/>
            <person name="Hulsmann N."/>
            <person name="Schleicher M."/>
            <person name="Noegel A.A."/>
            <person name="Eichinger L."/>
            <person name="Gallinger C."/>
            <person name="Pawlowski J."/>
            <person name="Sierra R."/>
            <person name="Euteneuer U."/>
            <person name="Pillet L."/>
            <person name="Moustafa A."/>
            <person name="Platzer M."/>
            <person name="Groth M."/>
            <person name="Szafranski K."/>
            <person name="Schliwa M."/>
        </authorList>
    </citation>
    <scope>NUCLEOTIDE SEQUENCE [LARGE SCALE GENOMIC DNA]</scope>
</reference>
<dbReference type="AlphaFoldDB" id="X6P443"/>
<evidence type="ECO:0000313" key="3">
    <source>
        <dbReference type="Proteomes" id="UP000023152"/>
    </source>
</evidence>
<dbReference type="Proteomes" id="UP000023152">
    <property type="component" value="Unassembled WGS sequence"/>
</dbReference>
<feature type="compositionally biased region" description="Basic residues" evidence="1">
    <location>
        <begin position="37"/>
        <end position="54"/>
    </location>
</feature>
<accession>X6P443</accession>
<keyword evidence="3" id="KW-1185">Reference proteome</keyword>
<comment type="caution">
    <text evidence="2">The sequence shown here is derived from an EMBL/GenBank/DDBJ whole genome shotgun (WGS) entry which is preliminary data.</text>
</comment>
<proteinExistence type="predicted"/>
<feature type="compositionally biased region" description="Acidic residues" evidence="1">
    <location>
        <begin position="58"/>
        <end position="85"/>
    </location>
</feature>